<accession>A0AAD9E459</accession>
<dbReference type="Proteomes" id="UP001239994">
    <property type="component" value="Unassembled WGS sequence"/>
</dbReference>
<evidence type="ECO:0000256" key="1">
    <source>
        <dbReference type="SAM" id="MobiDB-lite"/>
    </source>
</evidence>
<proteinExistence type="predicted"/>
<name>A0AAD9E459_9TELE</name>
<dbReference type="AlphaFoldDB" id="A0AAD9E459"/>
<evidence type="ECO:0000313" key="3">
    <source>
        <dbReference type="EMBL" id="KAK1806550.1"/>
    </source>
</evidence>
<gene>
    <name evidence="3" type="ORF">P4O66_004792</name>
</gene>
<comment type="caution">
    <text evidence="3">The sequence shown here is derived from an EMBL/GenBank/DDBJ whole genome shotgun (WGS) entry which is preliminary data.</text>
</comment>
<feature type="region of interest" description="Disordered" evidence="1">
    <location>
        <begin position="1"/>
        <end position="30"/>
    </location>
</feature>
<dbReference type="SUPFAM" id="SSF46689">
    <property type="entry name" value="Homeodomain-like"/>
    <property type="match status" value="1"/>
</dbReference>
<dbReference type="InterPro" id="IPR057667">
    <property type="entry name" value="HTH_SB"/>
</dbReference>
<sequence length="97" mass="10617">MNPGDSALPASHPPTNERHSYMVSMGRTKELSKAIRDKTVEGHKAGKGYKTLSKELDLPVSTVGSIIRKWKAYGTTVNLPRPGQPFKVSSRAEARLV</sequence>
<feature type="domain" description="Sleeping Beauty transposase HTH" evidence="2">
    <location>
        <begin position="25"/>
        <end position="76"/>
    </location>
</feature>
<protein>
    <recommendedName>
        <fullName evidence="2">Sleeping Beauty transposase HTH domain-containing protein</fullName>
    </recommendedName>
</protein>
<keyword evidence="4" id="KW-1185">Reference proteome</keyword>
<dbReference type="InterPro" id="IPR009057">
    <property type="entry name" value="Homeodomain-like_sf"/>
</dbReference>
<organism evidence="3 4">
    <name type="scientific">Electrophorus voltai</name>
    <dbReference type="NCBI Taxonomy" id="2609070"/>
    <lineage>
        <taxon>Eukaryota</taxon>
        <taxon>Metazoa</taxon>
        <taxon>Chordata</taxon>
        <taxon>Craniata</taxon>
        <taxon>Vertebrata</taxon>
        <taxon>Euteleostomi</taxon>
        <taxon>Actinopterygii</taxon>
        <taxon>Neopterygii</taxon>
        <taxon>Teleostei</taxon>
        <taxon>Ostariophysi</taxon>
        <taxon>Gymnotiformes</taxon>
        <taxon>Gymnotoidei</taxon>
        <taxon>Gymnotidae</taxon>
        <taxon>Electrophorus</taxon>
    </lineage>
</organism>
<dbReference type="InterPro" id="IPR036388">
    <property type="entry name" value="WH-like_DNA-bd_sf"/>
</dbReference>
<evidence type="ECO:0000313" key="4">
    <source>
        <dbReference type="Proteomes" id="UP001239994"/>
    </source>
</evidence>
<dbReference type="Pfam" id="PF25787">
    <property type="entry name" value="HTH_SB"/>
    <property type="match status" value="1"/>
</dbReference>
<dbReference type="EMBL" id="JAROKS010000001">
    <property type="protein sequence ID" value="KAK1806550.1"/>
    <property type="molecule type" value="Genomic_DNA"/>
</dbReference>
<dbReference type="Gene3D" id="1.10.10.10">
    <property type="entry name" value="Winged helix-like DNA-binding domain superfamily/Winged helix DNA-binding domain"/>
    <property type="match status" value="1"/>
</dbReference>
<reference evidence="3" key="1">
    <citation type="submission" date="2023-03" db="EMBL/GenBank/DDBJ databases">
        <title>Electrophorus voltai genome.</title>
        <authorList>
            <person name="Bian C."/>
        </authorList>
    </citation>
    <scope>NUCLEOTIDE SEQUENCE</scope>
    <source>
        <strain evidence="3">CB-2022</strain>
        <tissue evidence="3">Muscle</tissue>
    </source>
</reference>
<evidence type="ECO:0000259" key="2">
    <source>
        <dbReference type="Pfam" id="PF25787"/>
    </source>
</evidence>